<gene>
    <name evidence="13" type="primary">cobN</name>
    <name evidence="13" type="ORF">SSCH_730028</name>
</gene>
<keyword evidence="3" id="KW-0602">Photosynthesis</keyword>
<protein>
    <recommendedName>
        <fullName evidence="2">magnesium chelatase</fullName>
        <ecNumber evidence="2">6.6.1.1</ecNumber>
    </recommendedName>
</protein>
<keyword evidence="14" id="KW-1185">Reference proteome</keyword>
<evidence type="ECO:0000256" key="2">
    <source>
        <dbReference type="ARBA" id="ARBA00012825"/>
    </source>
</evidence>
<dbReference type="PANTHER" id="PTHR44119:SF1">
    <property type="entry name" value="MAGNESIUM-CHELATASE SUBUNIT CHLH, CHLOROPLASTIC"/>
    <property type="match status" value="1"/>
</dbReference>
<dbReference type="Pfam" id="PF02514">
    <property type="entry name" value="CobN-Mg_chel"/>
    <property type="match status" value="1"/>
</dbReference>
<evidence type="ECO:0000259" key="12">
    <source>
        <dbReference type="Pfam" id="PF11965"/>
    </source>
</evidence>
<keyword evidence="10" id="KW-0175">Coiled coil</keyword>
<dbReference type="PANTHER" id="PTHR44119">
    <property type="entry name" value="MAGNESIUM-CHELATASE SUBUNIT CHLH, CHLOROPLASTIC"/>
    <property type="match status" value="1"/>
</dbReference>
<dbReference type="InterPro" id="IPR022571">
    <property type="entry name" value="Mg_chelatase_H_N"/>
</dbReference>
<keyword evidence="4 13" id="KW-0436">Ligase</keyword>
<evidence type="ECO:0000256" key="4">
    <source>
        <dbReference type="ARBA" id="ARBA00022598"/>
    </source>
</evidence>
<evidence type="ECO:0000256" key="7">
    <source>
        <dbReference type="ARBA" id="ARBA00023171"/>
    </source>
</evidence>
<keyword evidence="6" id="KW-0067">ATP-binding</keyword>
<evidence type="ECO:0000256" key="1">
    <source>
        <dbReference type="ARBA" id="ARBA00010851"/>
    </source>
</evidence>
<dbReference type="EC" id="6.6.1.1" evidence="2"/>
<dbReference type="GO" id="GO:0005524">
    <property type="term" value="F:ATP binding"/>
    <property type="evidence" value="ECO:0007669"/>
    <property type="project" value="UniProtKB-KW"/>
</dbReference>
<proteinExistence type="inferred from homology"/>
<dbReference type="RefSeq" id="WP_052835668.1">
    <property type="nucleotide sequence ID" value="NZ_CDRZ01000273.1"/>
</dbReference>
<comment type="catalytic activity">
    <reaction evidence="9">
        <text>protoporphyrin IX + Mg(2+) + ATP + H2O = Mg-protoporphyrin IX + ADP + phosphate + 3 H(+)</text>
        <dbReference type="Rhea" id="RHEA:13961"/>
        <dbReference type="ChEBI" id="CHEBI:15377"/>
        <dbReference type="ChEBI" id="CHEBI:15378"/>
        <dbReference type="ChEBI" id="CHEBI:18420"/>
        <dbReference type="ChEBI" id="CHEBI:30616"/>
        <dbReference type="ChEBI" id="CHEBI:43474"/>
        <dbReference type="ChEBI" id="CHEBI:57306"/>
        <dbReference type="ChEBI" id="CHEBI:60492"/>
        <dbReference type="ChEBI" id="CHEBI:456216"/>
        <dbReference type="EC" id="6.6.1.1"/>
    </reaction>
</comment>
<dbReference type="EMBL" id="CDRZ01000273">
    <property type="protein sequence ID" value="CEO90129.1"/>
    <property type="molecule type" value="Genomic_DNA"/>
</dbReference>
<sequence length="1294" mass="145867">MDKFKVVMATVAPLDSLVADLSAGLEQNYRLHVDIELYSLHESGELAVDRRDLSKDLKLADFVLLDLMGAQEGLTDFICTVLAETDNAVIPTSYMPPVIMQRARMGSFSLNESIASMKKMMMMMKQSQGMPGQESQMMSEMVKKQSPGMPAQESQMSQMMMMDISKMLGMMVAFLPAEQKRDGQNWVLAFNYWNNGGRENLKNLFLLLAGNCKGLSVPEPDPPQELPDVGIYHPVDQKVFVSLEDYLAAYPLDEKKPTIGIMMYMGRYGEASQAGAKALFQRLAAECNVIQTFFYTASNQRFDKLKGYFYYKGKPLVDALVNLSSFRLNVGPRGGDPGSTIADLKKLNVPVFHPVPMNRKKISDWMEEESLMPNEVIINVILPELDGCIEPIPISGLKSLGYDEVRGVDMQGAAPIEERVDKIAGRVLSWLRLRNKPNAEKKVAFILYNYPPGEDNIGGAAYLDVFASMKKLLGELREAGYQTGELPEEKLHQLFLDQGIVNSGKWLSGNLTAGSAVTLDKDIYESWFRDLPHCKELLEEWGPPPGEVMTNKGSIMLPGVVFGNVFIGLQPSRGLHEKPEKAYHDKSIPPHYQYLAYYKWLEEVWRADVCVHVGTHGTLEFTRGKEVGMSGDCYPDQLIGSMPHLYIYHVANPSEAVIAKRRSQAVLVNYNSPPVTTSELYEDLAELEVLIGEYHEALIQDPLRSERVKNAILEKAAAAKFTGTNIDELHDQVFRIKRSIIPKGLHVLDEGYSTDEVIDFVTFILRYDRGAVQSLNRLLCQVEGIDYDQAVRNPAMVVDGRSYAGLLEGIDTRARELVSRSFSSSIKEAVSGLQNAGDICAEIKTTLEYGHQVAQELQRNEEISSLLEGLNGEYIKPNIGGDPIRTPDVLPTGRNTYQFDPRMVPTEAAYTRGAEIAENTVSHYYKKHSCYPRSTAIILWGFETSKTQGETIGQILRYLGLRVVRKRGAWGPQLEVIPLDELGRPRIDVVVNMCGFFRDLFPNVMELLDDAFHLVAELDEPVEMNYVKENSFALFNDLKDKITDVEAAWNIAGARIFGPPAGEYGTKVRGLVETQNWTEEDQLADAYFDSMDYLYTRGVRAKRMDQLFRRQLAGVEVISQVRSSHDYEITDLDHYYEYFGGLAKSVEVAGGKKPEMLFSDTTQEVIITEDVEAAICRGVRTRLLNPKWIDGLLNHDYHGAQHIADRVENMVGLAATTNQVDNWIWSDIAERYIFDEEMRKRLEENNRWAAAEIISRLFEAHRRGYWEATEEELEKLREAYLELEGAIEEQLQSI</sequence>
<feature type="coiled-coil region" evidence="10">
    <location>
        <begin position="1266"/>
        <end position="1293"/>
    </location>
</feature>
<dbReference type="CDD" id="cd10150">
    <property type="entry name" value="CobN_like"/>
    <property type="match status" value="1"/>
</dbReference>
<dbReference type="GO" id="GO:0016851">
    <property type="term" value="F:magnesium chelatase activity"/>
    <property type="evidence" value="ECO:0007669"/>
    <property type="project" value="UniProtKB-EC"/>
</dbReference>
<evidence type="ECO:0000256" key="9">
    <source>
        <dbReference type="ARBA" id="ARBA00048693"/>
    </source>
</evidence>
<keyword evidence="7" id="KW-0149">Chlorophyll biosynthesis</keyword>
<dbReference type="Proteomes" id="UP000046155">
    <property type="component" value="Unassembled WGS sequence"/>
</dbReference>
<evidence type="ECO:0000256" key="3">
    <source>
        <dbReference type="ARBA" id="ARBA00022531"/>
    </source>
</evidence>
<dbReference type="GO" id="GO:0015995">
    <property type="term" value="P:chlorophyll biosynthetic process"/>
    <property type="evidence" value="ECO:0007669"/>
    <property type="project" value="UniProtKB-KW"/>
</dbReference>
<name>A0A0B7MHL7_9FIRM</name>
<accession>A0A0B7MHL7</accession>
<evidence type="ECO:0000259" key="11">
    <source>
        <dbReference type="Pfam" id="PF02514"/>
    </source>
</evidence>
<dbReference type="InterPro" id="IPR011771">
    <property type="entry name" value="BchH"/>
</dbReference>
<dbReference type="NCBIfam" id="TIGR02025">
    <property type="entry name" value="BchH"/>
    <property type="match status" value="1"/>
</dbReference>
<evidence type="ECO:0000256" key="10">
    <source>
        <dbReference type="SAM" id="Coils"/>
    </source>
</evidence>
<evidence type="ECO:0000256" key="6">
    <source>
        <dbReference type="ARBA" id="ARBA00022840"/>
    </source>
</evidence>
<evidence type="ECO:0000256" key="5">
    <source>
        <dbReference type="ARBA" id="ARBA00022741"/>
    </source>
</evidence>
<dbReference type="OrthoDB" id="9757976at2"/>
<dbReference type="GO" id="GO:0015979">
    <property type="term" value="P:photosynthesis"/>
    <property type="evidence" value="ECO:0007669"/>
    <property type="project" value="UniProtKB-KW"/>
</dbReference>
<comment type="similarity">
    <text evidence="1">Belongs to the Mg-chelatase subunit H family.</text>
</comment>
<organism evidence="13 14">
    <name type="scientific">Syntrophaceticus schinkii</name>
    <dbReference type="NCBI Taxonomy" id="499207"/>
    <lineage>
        <taxon>Bacteria</taxon>
        <taxon>Bacillati</taxon>
        <taxon>Bacillota</taxon>
        <taxon>Clostridia</taxon>
        <taxon>Thermoanaerobacterales</taxon>
        <taxon>Thermoanaerobacterales Family III. Incertae Sedis</taxon>
        <taxon>Syntrophaceticus</taxon>
    </lineage>
</organism>
<feature type="domain" description="CobN/magnesium chelatase" evidence="11">
    <location>
        <begin position="191"/>
        <end position="1272"/>
    </location>
</feature>
<keyword evidence="5" id="KW-0547">Nucleotide-binding</keyword>
<evidence type="ECO:0000256" key="8">
    <source>
        <dbReference type="ARBA" id="ARBA00023444"/>
    </source>
</evidence>
<feature type="domain" description="Magnesium chelatase subunit H N-terminal" evidence="12">
    <location>
        <begin position="16"/>
        <end position="187"/>
    </location>
</feature>
<comment type="pathway">
    <text evidence="8">Porphyrin-containing compound metabolism.</text>
</comment>
<evidence type="ECO:0000313" key="14">
    <source>
        <dbReference type="Proteomes" id="UP000046155"/>
    </source>
</evidence>
<dbReference type="InterPro" id="IPR003672">
    <property type="entry name" value="CobN/Mg_chltase"/>
</dbReference>
<reference evidence="14" key="1">
    <citation type="submission" date="2015-01" db="EMBL/GenBank/DDBJ databases">
        <authorList>
            <person name="Manzoor Shahid"/>
            <person name="Zubair Saima"/>
        </authorList>
    </citation>
    <scope>NUCLEOTIDE SEQUENCE [LARGE SCALE GENOMIC DNA]</scope>
    <source>
        <strain evidence="14">Sp3</strain>
    </source>
</reference>
<dbReference type="Pfam" id="PF11965">
    <property type="entry name" value="DUF3479"/>
    <property type="match status" value="1"/>
</dbReference>
<evidence type="ECO:0000313" key="13">
    <source>
        <dbReference type="EMBL" id="CEO90129.1"/>
    </source>
</evidence>